<name>A0A844HAU8_9RHOB</name>
<dbReference type="OrthoDB" id="5695107at2"/>
<dbReference type="SUPFAM" id="SSF56300">
    <property type="entry name" value="Metallo-dependent phosphatases"/>
    <property type="match status" value="1"/>
</dbReference>
<evidence type="ECO:0000313" key="2">
    <source>
        <dbReference type="EMBL" id="MTH35968.1"/>
    </source>
</evidence>
<keyword evidence="3" id="KW-1185">Reference proteome</keyword>
<dbReference type="Proteomes" id="UP000442533">
    <property type="component" value="Unassembled WGS sequence"/>
</dbReference>
<proteinExistence type="predicted"/>
<accession>A0A844HAU8</accession>
<evidence type="ECO:0000256" key="1">
    <source>
        <dbReference type="SAM" id="MobiDB-lite"/>
    </source>
</evidence>
<feature type="compositionally biased region" description="Polar residues" evidence="1">
    <location>
        <begin position="1"/>
        <end position="19"/>
    </location>
</feature>
<evidence type="ECO:0000313" key="3">
    <source>
        <dbReference type="Proteomes" id="UP000442533"/>
    </source>
</evidence>
<dbReference type="GO" id="GO:0016787">
    <property type="term" value="F:hydrolase activity"/>
    <property type="evidence" value="ECO:0007669"/>
    <property type="project" value="InterPro"/>
</dbReference>
<comment type="caution">
    <text evidence="2">The sequence shown here is derived from an EMBL/GenBank/DDBJ whole genome shotgun (WGS) entry which is preliminary data.</text>
</comment>
<gene>
    <name evidence="2" type="ORF">GL279_15280</name>
</gene>
<protein>
    <recommendedName>
        <fullName evidence="4">Metallophosphoesterase</fullName>
    </recommendedName>
</protein>
<sequence length="370" mass="39857">MTRSRSSTPPRTEPLSSRLSARWRGRPLPFSDLSCPARSSGKDRPPAQSAARGIRDVVLPGDLTDDGQPGAYDAFARIVAPHAAAGMRFYATFGNHDAFGPTRRSLGKRLTAGAGQPVRLRRQVGLSTPEALMRLGDHGLMPPAGTSLWETPFGRDPDPARRRDAMGLIDASYLTEPCPGLWLLMLDANIFARRGARWSLQADGAWDHALAARPYLERWTGDCVARARQAGKAIVAVSHYPMVASAPPAILPPAERLRWAQRMPLAATAQRLAATGITLHVNGHMHAPAESRCQGLRNVTLPSPVAAPGGYAIIGVEQGAAVIAHIPQPPTPDFDLARDVYAAAPEAAALWQGVRTYGDFLDLCLAQRFR</sequence>
<dbReference type="Gene3D" id="3.60.21.10">
    <property type="match status" value="2"/>
</dbReference>
<dbReference type="EMBL" id="WMIF01000025">
    <property type="protein sequence ID" value="MTH35968.1"/>
    <property type="molecule type" value="Genomic_DNA"/>
</dbReference>
<dbReference type="InterPro" id="IPR029052">
    <property type="entry name" value="Metallo-depent_PP-like"/>
</dbReference>
<evidence type="ECO:0008006" key="4">
    <source>
        <dbReference type="Google" id="ProtNLM"/>
    </source>
</evidence>
<reference evidence="2 3" key="1">
    <citation type="submission" date="2019-11" db="EMBL/GenBank/DDBJ databases">
        <authorList>
            <person name="Dong K."/>
        </authorList>
    </citation>
    <scope>NUCLEOTIDE SEQUENCE [LARGE SCALE GENOMIC DNA]</scope>
    <source>
        <strain evidence="2 3">JCM 17370</strain>
    </source>
</reference>
<organism evidence="2 3">
    <name type="scientific">Paracoccus limosus</name>
    <dbReference type="NCBI Taxonomy" id="913252"/>
    <lineage>
        <taxon>Bacteria</taxon>
        <taxon>Pseudomonadati</taxon>
        <taxon>Pseudomonadota</taxon>
        <taxon>Alphaproteobacteria</taxon>
        <taxon>Rhodobacterales</taxon>
        <taxon>Paracoccaceae</taxon>
        <taxon>Paracoccus</taxon>
    </lineage>
</organism>
<feature type="region of interest" description="Disordered" evidence="1">
    <location>
        <begin position="1"/>
        <end position="55"/>
    </location>
</feature>
<dbReference type="AlphaFoldDB" id="A0A844HAU8"/>